<dbReference type="PANTHER" id="PTHR43941">
    <property type="entry name" value="STRUCTURAL MAINTENANCE OF CHROMOSOMES PROTEIN 2"/>
    <property type="match status" value="1"/>
</dbReference>
<evidence type="ECO:0000256" key="2">
    <source>
        <dbReference type="SAM" id="MobiDB-lite"/>
    </source>
</evidence>
<gene>
    <name evidence="3" type="ORF">DICPUDRAFT_157740</name>
</gene>
<dbReference type="OrthoDB" id="10668697at2759"/>
<sequence length="955" mass="110827">MNTIENSNNNSGSIKGNSNSNSNGNIPPRYNKLSTPESKQLFGQIFNLEFKKIDKSGYDKLKHVSCNNKDITSPQSIYSKRFYLDLISVRNYLHVDHGVRKTKNHFYLIKKNVNQQQLDKLNSELIELLASKKRKINTAKENKKVKQLKIDNQQLNNNYQQLNNDYQQLNNDYQQLNKKMEQLKQKKSHDQNTIIQFKNKEEELKNQYEQLQIHSNNQYQQLQIQSNYQYQQLKQEMDQVTRQLDQCRETIGSLETCVDETNKLLDQVTKKRDQVAKERDEAIKRVQILECGIKKYEDARHNSINQHIVKLKESFVSKVVNGKKDTYDIHKFPKPVEVLSKLDAHFYFKDVQADQFYKFIHHYYDIKDSDIQVGEKKKHFGGTSYCYCSGSRSFISPSCKLEELKQRHSYCQSCAIFSKYVLNKEYYFGRLKFEEGEIEEGGYQVSDELNNTSNELVDQLMELLKRDPDFKDSFIYTFISDIIKTLFKGTGTWSEATLHFARSLKFLFGKKVIEFLNGNKSKRNKYGGIPFPSLSTVHNFFHNKSDYYSNEMNARFKALRDSLDKMEEYKGRPYFAGVVFDEIDTLKGPIDRSNLDNISMEKIDDNLTRKITQFFLVGLDGNISFSLARFPNNGKNTLLVSGLAIVDIIKTASKYNIKIVFGAMDGFDTTDFIHNFIHKQANVLDLADPNGDFHIIYDSVHMVKSLRNLIIQKTPLKNKISANELHPSDRMSLRPVKTLFSEYVEAYFRGETQKSKNDIQSQQFNSIADYLKNLRKFYNITNGSELANVENSLIELEEVFNYFTAFEGLPKPTKTHLNRTIGSLKKLFELAKRNDIKINKLSHLGTNIKSKHNFNSLLDLKLKAGDTDKGTSALESVINGFSAISLKKIFGEDIKKNLENNVEGKMKKAEYVKVISDYLKDNRSQVTTVVNKLKEDNRIVKKNRNEKKLENKTKE</sequence>
<keyword evidence="4" id="KW-1185">Reference proteome</keyword>
<keyword evidence="1" id="KW-0175">Coiled coil</keyword>
<name>F0ZZV9_DICPU</name>
<accession>F0ZZV9</accession>
<dbReference type="EMBL" id="GL871322">
    <property type="protein sequence ID" value="EGC30531.1"/>
    <property type="molecule type" value="Genomic_DNA"/>
</dbReference>
<dbReference type="Proteomes" id="UP000001064">
    <property type="component" value="Unassembled WGS sequence"/>
</dbReference>
<feature type="compositionally biased region" description="Low complexity" evidence="2">
    <location>
        <begin position="1"/>
        <end position="25"/>
    </location>
</feature>
<dbReference type="InParanoid" id="F0ZZV9"/>
<feature type="region of interest" description="Disordered" evidence="2">
    <location>
        <begin position="1"/>
        <end position="33"/>
    </location>
</feature>
<evidence type="ECO:0000256" key="1">
    <source>
        <dbReference type="SAM" id="Coils"/>
    </source>
</evidence>
<dbReference type="RefSeq" id="XP_003292954.1">
    <property type="nucleotide sequence ID" value="XM_003292906.1"/>
</dbReference>
<proteinExistence type="predicted"/>
<dbReference type="VEuPathDB" id="AmoebaDB:DICPUDRAFT_157740"/>
<dbReference type="STRING" id="5786.F0ZZV9"/>
<dbReference type="PANTHER" id="PTHR43941:SF1">
    <property type="entry name" value="STRUCTURAL MAINTENANCE OF CHROMOSOMES PROTEIN 2"/>
    <property type="match status" value="1"/>
</dbReference>
<feature type="coiled-coil region" evidence="1">
    <location>
        <begin position="122"/>
        <end position="285"/>
    </location>
</feature>
<evidence type="ECO:0000313" key="4">
    <source>
        <dbReference type="Proteomes" id="UP000001064"/>
    </source>
</evidence>
<evidence type="ECO:0000313" key="3">
    <source>
        <dbReference type="EMBL" id="EGC30531.1"/>
    </source>
</evidence>
<dbReference type="KEGG" id="dpp:DICPUDRAFT_157740"/>
<organism evidence="3 4">
    <name type="scientific">Dictyostelium purpureum</name>
    <name type="common">Slime mold</name>
    <dbReference type="NCBI Taxonomy" id="5786"/>
    <lineage>
        <taxon>Eukaryota</taxon>
        <taxon>Amoebozoa</taxon>
        <taxon>Evosea</taxon>
        <taxon>Eumycetozoa</taxon>
        <taxon>Dictyostelia</taxon>
        <taxon>Dictyosteliales</taxon>
        <taxon>Dictyosteliaceae</taxon>
        <taxon>Dictyostelium</taxon>
    </lineage>
</organism>
<dbReference type="AlphaFoldDB" id="F0ZZV9"/>
<reference evidence="4" key="1">
    <citation type="journal article" date="2011" name="Genome Biol.">
        <title>Comparative genomics of the social amoebae Dictyostelium discoideum and Dictyostelium purpureum.</title>
        <authorList>
            <consortium name="US DOE Joint Genome Institute (JGI-PGF)"/>
            <person name="Sucgang R."/>
            <person name="Kuo A."/>
            <person name="Tian X."/>
            <person name="Salerno W."/>
            <person name="Parikh A."/>
            <person name="Feasley C.L."/>
            <person name="Dalin E."/>
            <person name="Tu H."/>
            <person name="Huang E."/>
            <person name="Barry K."/>
            <person name="Lindquist E."/>
            <person name="Shapiro H."/>
            <person name="Bruce D."/>
            <person name="Schmutz J."/>
            <person name="Salamov A."/>
            <person name="Fey P."/>
            <person name="Gaudet P."/>
            <person name="Anjard C."/>
            <person name="Babu M.M."/>
            <person name="Basu S."/>
            <person name="Bushmanova Y."/>
            <person name="van der Wel H."/>
            <person name="Katoh-Kurasawa M."/>
            <person name="Dinh C."/>
            <person name="Coutinho P.M."/>
            <person name="Saito T."/>
            <person name="Elias M."/>
            <person name="Schaap P."/>
            <person name="Kay R.R."/>
            <person name="Henrissat B."/>
            <person name="Eichinger L."/>
            <person name="Rivero F."/>
            <person name="Putnam N.H."/>
            <person name="West C.M."/>
            <person name="Loomis W.F."/>
            <person name="Chisholm R.L."/>
            <person name="Shaulsky G."/>
            <person name="Strassmann J.E."/>
            <person name="Queller D.C."/>
            <person name="Kuspa A."/>
            <person name="Grigoriev I.V."/>
        </authorList>
    </citation>
    <scope>NUCLEOTIDE SEQUENCE [LARGE SCALE GENOMIC DNA]</scope>
    <source>
        <strain evidence="4">QSDP1</strain>
    </source>
</reference>
<dbReference type="GeneID" id="10510343"/>
<protein>
    <submittedName>
        <fullName evidence="3">Uncharacterized protein</fullName>
    </submittedName>
</protein>